<organism evidence="1 2">
    <name type="scientific">Candidatus Amesbacteria bacterium GW2011_GWA1_48_9</name>
    <dbReference type="NCBI Taxonomy" id="1618355"/>
    <lineage>
        <taxon>Bacteria</taxon>
        <taxon>Candidatus Amesiibacteriota</taxon>
    </lineage>
</organism>
<protein>
    <submittedName>
        <fullName evidence="1">Uncharacterized protein</fullName>
    </submittedName>
</protein>
<reference evidence="1 2" key="1">
    <citation type="journal article" date="2015" name="Nature">
        <title>rRNA introns, odd ribosomes, and small enigmatic genomes across a large radiation of phyla.</title>
        <authorList>
            <person name="Brown C.T."/>
            <person name="Hug L.A."/>
            <person name="Thomas B.C."/>
            <person name="Sharon I."/>
            <person name="Castelle C.J."/>
            <person name="Singh A."/>
            <person name="Wilkins M.J."/>
            <person name="Williams K.H."/>
            <person name="Banfield J.F."/>
        </authorList>
    </citation>
    <scope>NUCLEOTIDE SEQUENCE [LARGE SCALE GENOMIC DNA]</scope>
</reference>
<dbReference type="AlphaFoldDB" id="A0A0G1Y0F4"/>
<sequence length="63" mass="6958">MFPEPVLREIKGLPSRLILTVVAVQAAMMVLKAPEAKVWVGEAAVPPMVFFRLVRRNLSVPTS</sequence>
<accession>A0A0G1Y0F4</accession>
<evidence type="ECO:0000313" key="2">
    <source>
        <dbReference type="Proteomes" id="UP000034637"/>
    </source>
</evidence>
<dbReference type="EMBL" id="LCPP01000017">
    <property type="protein sequence ID" value="KKW00039.1"/>
    <property type="molecule type" value="Genomic_DNA"/>
</dbReference>
<comment type="caution">
    <text evidence="1">The sequence shown here is derived from an EMBL/GenBank/DDBJ whole genome shotgun (WGS) entry which is preliminary data.</text>
</comment>
<gene>
    <name evidence="1" type="ORF">UY33_C0017G0039</name>
</gene>
<dbReference type="Proteomes" id="UP000034637">
    <property type="component" value="Unassembled WGS sequence"/>
</dbReference>
<name>A0A0G1Y0F4_9BACT</name>
<proteinExistence type="predicted"/>
<evidence type="ECO:0000313" key="1">
    <source>
        <dbReference type="EMBL" id="KKW00039.1"/>
    </source>
</evidence>